<keyword evidence="2" id="KW-1185">Reference proteome</keyword>
<dbReference type="Proteomes" id="UP000054538">
    <property type="component" value="Unassembled WGS sequence"/>
</dbReference>
<evidence type="ECO:0000313" key="1">
    <source>
        <dbReference type="EMBL" id="KIK71781.1"/>
    </source>
</evidence>
<dbReference type="AlphaFoldDB" id="A0A0D0CMI4"/>
<dbReference type="OrthoDB" id="2677917at2759"/>
<protein>
    <submittedName>
        <fullName evidence="1">Uncharacterized protein</fullName>
    </submittedName>
</protein>
<evidence type="ECO:0000313" key="2">
    <source>
        <dbReference type="Proteomes" id="UP000054538"/>
    </source>
</evidence>
<dbReference type="EMBL" id="KN831674">
    <property type="protein sequence ID" value="KIK71781.1"/>
    <property type="molecule type" value="Genomic_DNA"/>
</dbReference>
<dbReference type="HOGENOM" id="CLU_087375_2_0_1"/>
<name>A0A0D0CMI4_9AGAM</name>
<organism evidence="1 2">
    <name type="scientific">Paxillus rubicundulus Ve08.2h10</name>
    <dbReference type="NCBI Taxonomy" id="930991"/>
    <lineage>
        <taxon>Eukaryota</taxon>
        <taxon>Fungi</taxon>
        <taxon>Dikarya</taxon>
        <taxon>Basidiomycota</taxon>
        <taxon>Agaricomycotina</taxon>
        <taxon>Agaricomycetes</taxon>
        <taxon>Agaricomycetidae</taxon>
        <taxon>Boletales</taxon>
        <taxon>Paxilineae</taxon>
        <taxon>Paxillaceae</taxon>
        <taxon>Paxillus</taxon>
    </lineage>
</organism>
<accession>A0A0D0CMI4</accession>
<reference evidence="2" key="2">
    <citation type="submission" date="2015-01" db="EMBL/GenBank/DDBJ databases">
        <title>Evolutionary Origins and Diversification of the Mycorrhizal Mutualists.</title>
        <authorList>
            <consortium name="DOE Joint Genome Institute"/>
            <consortium name="Mycorrhizal Genomics Consortium"/>
            <person name="Kohler A."/>
            <person name="Kuo A."/>
            <person name="Nagy L.G."/>
            <person name="Floudas D."/>
            <person name="Copeland A."/>
            <person name="Barry K.W."/>
            <person name="Cichocki N."/>
            <person name="Veneault-Fourrey C."/>
            <person name="LaButti K."/>
            <person name="Lindquist E.A."/>
            <person name="Lipzen A."/>
            <person name="Lundell T."/>
            <person name="Morin E."/>
            <person name="Murat C."/>
            <person name="Riley R."/>
            <person name="Ohm R."/>
            <person name="Sun H."/>
            <person name="Tunlid A."/>
            <person name="Henrissat B."/>
            <person name="Grigoriev I.V."/>
            <person name="Hibbett D.S."/>
            <person name="Martin F."/>
        </authorList>
    </citation>
    <scope>NUCLEOTIDE SEQUENCE [LARGE SCALE GENOMIC DNA]</scope>
    <source>
        <strain evidence="2">Ve08.2h10</strain>
    </source>
</reference>
<gene>
    <name evidence="1" type="ORF">PAXRUDRAFT_181890</name>
</gene>
<reference evidence="1 2" key="1">
    <citation type="submission" date="2014-04" db="EMBL/GenBank/DDBJ databases">
        <authorList>
            <consortium name="DOE Joint Genome Institute"/>
            <person name="Kuo A."/>
            <person name="Kohler A."/>
            <person name="Jargeat P."/>
            <person name="Nagy L.G."/>
            <person name="Floudas D."/>
            <person name="Copeland A."/>
            <person name="Barry K.W."/>
            <person name="Cichocki N."/>
            <person name="Veneault-Fourrey C."/>
            <person name="LaButti K."/>
            <person name="Lindquist E.A."/>
            <person name="Lipzen A."/>
            <person name="Lundell T."/>
            <person name="Morin E."/>
            <person name="Murat C."/>
            <person name="Sun H."/>
            <person name="Tunlid A."/>
            <person name="Henrissat B."/>
            <person name="Grigoriev I.V."/>
            <person name="Hibbett D.S."/>
            <person name="Martin F."/>
            <person name="Nordberg H.P."/>
            <person name="Cantor M.N."/>
            <person name="Hua S.X."/>
        </authorList>
    </citation>
    <scope>NUCLEOTIDE SEQUENCE [LARGE SCALE GENOMIC DNA]</scope>
    <source>
        <strain evidence="1 2">Ve08.2h10</strain>
    </source>
</reference>
<proteinExistence type="predicted"/>
<dbReference type="InParanoid" id="A0A0D0CMI4"/>
<sequence length="125" mass="13828">MGAAHLQKDWTSLVYAFFNLIPTICGIDGRCVHEFACSVCGCKVKVHQYLDTKDARSTGNMRKHVKLCWGTEVLDAADNAKDASEVRTNIVGSIQQTGSIVAAFERKGKGKITYGHRQHTRTETQ</sequence>